<accession>A0A9W7DG07</accession>
<sequence length="273" mass="31012">MTTHTSVQPQMDAILNFIQAGDRTLPYLQHSAKFMKAAKELESAFDGNKVDAYRSVCTILRLEKDMTDFPALAPRLYQAAICCLEESRTEGSTTIFNHDAVALKLRSWYMPMESSFKGDTPDESDDVKVTPMADVKHWLAGAVPGFNEEEYQQRANKRARQMNDMASCHSAVEHDFKRPRFNNYNNRGNNHGPRRGSESGHTIACQKCKWYHPPGKCLMMCDGSYKRAGGKAPCNRVHPESLHIDTAPYRHRYCVECKQTHIPGRHVPTFDNN</sequence>
<protein>
    <submittedName>
        <fullName evidence="2">Unnamed protein product</fullName>
    </submittedName>
</protein>
<comment type="caution">
    <text evidence="2">The sequence shown here is derived from an EMBL/GenBank/DDBJ whole genome shotgun (WGS) entry which is preliminary data.</text>
</comment>
<organism evidence="2 3">
    <name type="scientific">Ambrosiozyma monospora</name>
    <name type="common">Yeast</name>
    <name type="synonym">Endomycopsis monosporus</name>
    <dbReference type="NCBI Taxonomy" id="43982"/>
    <lineage>
        <taxon>Eukaryota</taxon>
        <taxon>Fungi</taxon>
        <taxon>Dikarya</taxon>
        <taxon>Ascomycota</taxon>
        <taxon>Saccharomycotina</taxon>
        <taxon>Pichiomycetes</taxon>
        <taxon>Pichiales</taxon>
        <taxon>Pichiaceae</taxon>
        <taxon>Ambrosiozyma</taxon>
    </lineage>
</organism>
<feature type="region of interest" description="Disordered" evidence="1">
    <location>
        <begin position="179"/>
        <end position="198"/>
    </location>
</feature>
<name>A0A9W7DG07_AMBMO</name>
<evidence type="ECO:0000313" key="3">
    <source>
        <dbReference type="Proteomes" id="UP001165063"/>
    </source>
</evidence>
<dbReference type="AlphaFoldDB" id="A0A9W7DG07"/>
<dbReference type="EMBL" id="BSXU01002243">
    <property type="protein sequence ID" value="GMG35702.1"/>
    <property type="molecule type" value="Genomic_DNA"/>
</dbReference>
<keyword evidence="3" id="KW-1185">Reference proteome</keyword>
<evidence type="ECO:0000313" key="2">
    <source>
        <dbReference type="EMBL" id="GMG35702.1"/>
    </source>
</evidence>
<dbReference type="Proteomes" id="UP001165063">
    <property type="component" value="Unassembled WGS sequence"/>
</dbReference>
<evidence type="ECO:0000256" key="1">
    <source>
        <dbReference type="SAM" id="MobiDB-lite"/>
    </source>
</evidence>
<feature type="compositionally biased region" description="Low complexity" evidence="1">
    <location>
        <begin position="181"/>
        <end position="191"/>
    </location>
</feature>
<reference evidence="2" key="1">
    <citation type="submission" date="2023-04" db="EMBL/GenBank/DDBJ databases">
        <title>Ambrosiozyma monospora NBRC 1965.</title>
        <authorList>
            <person name="Ichikawa N."/>
            <person name="Sato H."/>
            <person name="Tonouchi N."/>
        </authorList>
    </citation>
    <scope>NUCLEOTIDE SEQUENCE</scope>
    <source>
        <strain evidence="2">NBRC 1965</strain>
    </source>
</reference>
<gene>
    <name evidence="2" type="ORF">Amon01_000456700</name>
</gene>
<proteinExistence type="predicted"/>